<dbReference type="InterPro" id="IPR008087">
    <property type="entry name" value="AIRE"/>
</dbReference>
<dbReference type="GO" id="GO:0008270">
    <property type="term" value="F:zinc ion binding"/>
    <property type="evidence" value="ECO:0007669"/>
    <property type="project" value="UniProtKB-KW"/>
</dbReference>
<evidence type="ECO:0000256" key="8">
    <source>
        <dbReference type="SAM" id="MobiDB-lite"/>
    </source>
</evidence>
<keyword evidence="5 6" id="KW-0103">Bromodomain</keyword>
<evidence type="ECO:0000313" key="14">
    <source>
        <dbReference type="Proteomes" id="UP000694680"/>
    </source>
</evidence>
<dbReference type="SUPFAM" id="SSF63763">
    <property type="entry name" value="SAND domain-like"/>
    <property type="match status" value="2"/>
</dbReference>
<dbReference type="SMART" id="SM00258">
    <property type="entry name" value="SAND"/>
    <property type="match status" value="2"/>
</dbReference>
<reference evidence="13" key="3">
    <citation type="submission" date="2025-09" db="UniProtKB">
        <authorList>
            <consortium name="Ensembl"/>
        </authorList>
    </citation>
    <scope>IDENTIFICATION</scope>
</reference>
<evidence type="ECO:0000259" key="10">
    <source>
        <dbReference type="PROSITE" id="PS50016"/>
    </source>
</evidence>
<dbReference type="Pfam" id="PF01342">
    <property type="entry name" value="SAND"/>
    <property type="match status" value="2"/>
</dbReference>
<dbReference type="InterPro" id="IPR001965">
    <property type="entry name" value="Znf_PHD"/>
</dbReference>
<reference evidence="13" key="1">
    <citation type="submission" date="2020-06" db="EMBL/GenBank/DDBJ databases">
        <authorList>
            <consortium name="Wellcome Sanger Institute Data Sharing"/>
        </authorList>
    </citation>
    <scope>NUCLEOTIDE SEQUENCE [LARGE SCALE GENOMIC DNA]</scope>
</reference>
<dbReference type="GO" id="GO:0005737">
    <property type="term" value="C:cytoplasm"/>
    <property type="evidence" value="ECO:0007669"/>
    <property type="project" value="InterPro"/>
</dbReference>
<evidence type="ECO:0000256" key="3">
    <source>
        <dbReference type="ARBA" id="ARBA00022771"/>
    </source>
</evidence>
<evidence type="ECO:0000259" key="12">
    <source>
        <dbReference type="PROSITE" id="PS51414"/>
    </source>
</evidence>
<dbReference type="SMART" id="SM00297">
    <property type="entry name" value="BROMO"/>
    <property type="match status" value="1"/>
</dbReference>
<dbReference type="GO" id="GO:0003677">
    <property type="term" value="F:DNA binding"/>
    <property type="evidence" value="ECO:0007669"/>
    <property type="project" value="InterPro"/>
</dbReference>
<dbReference type="InterPro" id="IPR036427">
    <property type="entry name" value="Bromodomain-like_sf"/>
</dbReference>
<dbReference type="InterPro" id="IPR001487">
    <property type="entry name" value="Bromodomain"/>
</dbReference>
<dbReference type="PANTHER" id="PTHR46386">
    <property type="entry name" value="NUCLEAR BODY PROTEIN SP140"/>
    <property type="match status" value="1"/>
</dbReference>
<evidence type="ECO:0000256" key="5">
    <source>
        <dbReference type="ARBA" id="ARBA00023117"/>
    </source>
</evidence>
<proteinExistence type="predicted"/>
<dbReference type="Pfam" id="PF00439">
    <property type="entry name" value="Bromodomain"/>
    <property type="match status" value="1"/>
</dbReference>
<dbReference type="SUPFAM" id="SSF57903">
    <property type="entry name" value="FYVE/PHD zinc finger"/>
    <property type="match status" value="1"/>
</dbReference>
<dbReference type="OrthoDB" id="1870062at2759"/>
<feature type="domain" description="Bromo" evidence="9">
    <location>
        <begin position="512"/>
        <end position="562"/>
    </location>
</feature>
<dbReference type="InterPro" id="IPR010919">
    <property type="entry name" value="SAND-like_dom_sf"/>
</dbReference>
<keyword evidence="2" id="KW-0479">Metal-binding</keyword>
<evidence type="ECO:0000313" key="13">
    <source>
        <dbReference type="Ensembl" id="ENSGWIP00000012900.1"/>
    </source>
</evidence>
<dbReference type="SMART" id="SM00249">
    <property type="entry name" value="PHD"/>
    <property type="match status" value="1"/>
</dbReference>
<evidence type="ECO:0000259" key="9">
    <source>
        <dbReference type="PROSITE" id="PS50014"/>
    </source>
</evidence>
<reference evidence="13" key="2">
    <citation type="submission" date="2025-08" db="UniProtKB">
        <authorList>
            <consortium name="Ensembl"/>
        </authorList>
    </citation>
    <scope>IDENTIFICATION</scope>
</reference>
<dbReference type="PANTHER" id="PTHR46386:SF1">
    <property type="entry name" value="NUCLEAR BODY PROTEIN SP140-LIKE PROTEIN"/>
    <property type="match status" value="1"/>
</dbReference>
<gene>
    <name evidence="13" type="primary">sp100.1</name>
</gene>
<dbReference type="InterPro" id="IPR011011">
    <property type="entry name" value="Znf_FYVE_PHD"/>
</dbReference>
<feature type="domain" description="HSR" evidence="12">
    <location>
        <begin position="1"/>
        <end position="109"/>
    </location>
</feature>
<feature type="region of interest" description="Disordered" evidence="8">
    <location>
        <begin position="122"/>
        <end position="172"/>
    </location>
</feature>
<evidence type="ECO:0000256" key="7">
    <source>
        <dbReference type="PROSITE-ProRule" id="PRU00146"/>
    </source>
</evidence>
<dbReference type="GO" id="GO:0000981">
    <property type="term" value="F:DNA-binding transcription factor activity, RNA polymerase II-specific"/>
    <property type="evidence" value="ECO:0007669"/>
    <property type="project" value="TreeGrafter"/>
</dbReference>
<dbReference type="PROSITE" id="PS50016">
    <property type="entry name" value="ZF_PHD_2"/>
    <property type="match status" value="1"/>
</dbReference>
<dbReference type="SUPFAM" id="SSF47370">
    <property type="entry name" value="Bromodomain"/>
    <property type="match status" value="1"/>
</dbReference>
<dbReference type="GO" id="GO:0006959">
    <property type="term" value="P:humoral immune response"/>
    <property type="evidence" value="ECO:0007669"/>
    <property type="project" value="InterPro"/>
</dbReference>
<dbReference type="Ensembl" id="ENSGWIT00000014350.1">
    <property type="protein sequence ID" value="ENSGWIP00000012900.1"/>
    <property type="gene ID" value="ENSGWIG00000007451.1"/>
</dbReference>
<evidence type="ECO:0000256" key="1">
    <source>
        <dbReference type="ARBA" id="ARBA00022553"/>
    </source>
</evidence>
<protein>
    <submittedName>
        <fullName evidence="13">Nuclear body protein SP140-like</fullName>
    </submittedName>
</protein>
<dbReference type="InterPro" id="IPR043563">
    <property type="entry name" value="Sp110/Sp140/Sp140L-like"/>
</dbReference>
<keyword evidence="1" id="KW-0597">Phosphoprotein</keyword>
<dbReference type="PROSITE" id="PS50864">
    <property type="entry name" value="SAND"/>
    <property type="match status" value="2"/>
</dbReference>
<dbReference type="GO" id="GO:0045182">
    <property type="term" value="F:translation regulator activity"/>
    <property type="evidence" value="ECO:0007669"/>
    <property type="project" value="InterPro"/>
</dbReference>
<dbReference type="Gene3D" id="3.10.390.10">
    <property type="entry name" value="SAND domain-like"/>
    <property type="match status" value="2"/>
</dbReference>
<keyword evidence="14" id="KW-1185">Reference proteome</keyword>
<evidence type="ECO:0000259" key="11">
    <source>
        <dbReference type="PROSITE" id="PS50864"/>
    </source>
</evidence>
<dbReference type="PRINTS" id="PR01711">
    <property type="entry name" value="AIREGULATOR"/>
</dbReference>
<feature type="domain" description="SAND" evidence="11">
    <location>
        <begin position="302"/>
        <end position="387"/>
    </location>
</feature>
<evidence type="ECO:0000256" key="2">
    <source>
        <dbReference type="ARBA" id="ARBA00022723"/>
    </source>
</evidence>
<dbReference type="InterPro" id="IPR013083">
    <property type="entry name" value="Znf_RING/FYVE/PHD"/>
</dbReference>
<feature type="domain" description="PHD-type" evidence="10">
    <location>
        <begin position="406"/>
        <end position="457"/>
    </location>
</feature>
<sequence length="584" mass="68355">MEGLDFFTEQQLLQFFHCNKSEISCMGNSQLFLNQLRDHDLIPEDRYKKLSRMKSKENFIKALYEFLDWFEQHKSQDILFFWKCVFREAIMGFYPTLKRLHNNLFDGSFHFDAQRIVKEEKQDDEREWKEPSDEEKSRKNSMKKKKLKKRGSCDTEEEEVEEPGPSSRLTTNKNKRAKKIIYASPLRKGEKGDIWTWPIYKSQLPVKCGLVEGMLQKDKLAKGEKCILADKQWFTPSEFEKLAGKGSYRNWKLSIRCMDTQLGKLIEGDHLNVGTFKKGSKKVKKLLFPSVHSISEVGEQAKQSTEAKEKAEFEVRCGEFTGIVYKHRFARGNIGKSIRTDTGWMCPEEFTKEALSENYTSWRKDITYEGQPLSVLLKDVLQIHSVLCKCNICKPQPKDLDNENNDDQCCICQSDGQMLVECDHCPRSFHQNCHLPFVDDGTVRDKQKWMCTFCVFKANQEWQDSDVKETEAVLFNQISGYLMECQYLILHLFSADKEQIFATDPTLLINSYSNFIKTPMWLEKVKEKLQRNQYKTVGQFVSDVRLIFTNSASYNQSNPEFLSMGERLKQLFEEELQKVFKITE</sequence>
<dbReference type="GO" id="GO:0005634">
    <property type="term" value="C:nucleus"/>
    <property type="evidence" value="ECO:0007669"/>
    <property type="project" value="InterPro"/>
</dbReference>
<dbReference type="PROSITE" id="PS51414">
    <property type="entry name" value="HSR"/>
    <property type="match status" value="1"/>
</dbReference>
<dbReference type="InterPro" id="IPR000770">
    <property type="entry name" value="SAND_dom"/>
</dbReference>
<dbReference type="InterPro" id="IPR019787">
    <property type="entry name" value="Znf_PHD-finger"/>
</dbReference>
<name>A0A8C5DWE8_GOUWI</name>
<dbReference type="PRINTS" id="PR00503">
    <property type="entry name" value="BROMODOMAIN"/>
</dbReference>
<organism evidence="13 14">
    <name type="scientific">Gouania willdenowi</name>
    <name type="common">Blunt-snouted clingfish</name>
    <name type="synonym">Lepadogaster willdenowi</name>
    <dbReference type="NCBI Taxonomy" id="441366"/>
    <lineage>
        <taxon>Eukaryota</taxon>
        <taxon>Metazoa</taxon>
        <taxon>Chordata</taxon>
        <taxon>Craniata</taxon>
        <taxon>Vertebrata</taxon>
        <taxon>Euteleostomi</taxon>
        <taxon>Actinopterygii</taxon>
        <taxon>Neopterygii</taxon>
        <taxon>Teleostei</taxon>
        <taxon>Neoteleostei</taxon>
        <taxon>Acanthomorphata</taxon>
        <taxon>Ovalentaria</taxon>
        <taxon>Blenniimorphae</taxon>
        <taxon>Blenniiformes</taxon>
        <taxon>Gobiesocoidei</taxon>
        <taxon>Gobiesocidae</taxon>
        <taxon>Gobiesocinae</taxon>
        <taxon>Gouania</taxon>
    </lineage>
</organism>
<dbReference type="Gene3D" id="3.30.40.10">
    <property type="entry name" value="Zinc/RING finger domain, C3HC4 (zinc finger)"/>
    <property type="match status" value="1"/>
</dbReference>
<dbReference type="AlphaFoldDB" id="A0A8C5DWE8"/>
<dbReference type="Gene3D" id="1.20.920.10">
    <property type="entry name" value="Bromodomain-like"/>
    <property type="match status" value="1"/>
</dbReference>
<accession>A0A8C5DWE8</accession>
<dbReference type="Proteomes" id="UP000694680">
    <property type="component" value="Chromosome 8"/>
</dbReference>
<evidence type="ECO:0000256" key="6">
    <source>
        <dbReference type="PROSITE-ProRule" id="PRU00035"/>
    </source>
</evidence>
<dbReference type="PROSITE" id="PS50014">
    <property type="entry name" value="BROMODOMAIN_2"/>
    <property type="match status" value="1"/>
</dbReference>
<keyword evidence="3 7" id="KW-0863">Zinc-finger</keyword>
<dbReference type="Pfam" id="PF03172">
    <property type="entry name" value="HSR"/>
    <property type="match status" value="1"/>
</dbReference>
<feature type="compositionally biased region" description="Basic and acidic residues" evidence="8">
    <location>
        <begin position="122"/>
        <end position="138"/>
    </location>
</feature>
<keyword evidence="4" id="KW-0862">Zinc</keyword>
<evidence type="ECO:0000256" key="4">
    <source>
        <dbReference type="ARBA" id="ARBA00022833"/>
    </source>
</evidence>
<feature type="compositionally biased region" description="Basic residues" evidence="8">
    <location>
        <begin position="139"/>
        <end position="150"/>
    </location>
</feature>
<dbReference type="Pfam" id="PF00628">
    <property type="entry name" value="PHD"/>
    <property type="match status" value="1"/>
</dbReference>
<dbReference type="InterPro" id="IPR004865">
    <property type="entry name" value="HSR_dom"/>
</dbReference>
<feature type="domain" description="SAND" evidence="11">
    <location>
        <begin position="194"/>
        <end position="272"/>
    </location>
</feature>